<dbReference type="PANTHER" id="PTHR47153">
    <property type="entry name" value="LACTATE UTILIZATION PROTEIN B"/>
    <property type="match status" value="1"/>
</dbReference>
<evidence type="ECO:0000313" key="10">
    <source>
        <dbReference type="Proteomes" id="UP000070186"/>
    </source>
</evidence>
<keyword evidence="3" id="KW-0479">Metal-binding</keyword>
<evidence type="ECO:0000256" key="2">
    <source>
        <dbReference type="ARBA" id="ARBA00022485"/>
    </source>
</evidence>
<dbReference type="InterPro" id="IPR024185">
    <property type="entry name" value="FTHF_cligase-like_sf"/>
</dbReference>
<dbReference type="Pfam" id="PF02589">
    <property type="entry name" value="LUD_dom"/>
    <property type="match status" value="1"/>
</dbReference>
<keyword evidence="6" id="KW-0408">Iron</keyword>
<keyword evidence="10" id="KW-1185">Reference proteome</keyword>
<dbReference type="GO" id="GO:0051539">
    <property type="term" value="F:4 iron, 4 sulfur cluster binding"/>
    <property type="evidence" value="ECO:0007669"/>
    <property type="project" value="UniProtKB-KW"/>
</dbReference>
<keyword evidence="7" id="KW-0411">Iron-sulfur</keyword>
<dbReference type="SUPFAM" id="SSF100950">
    <property type="entry name" value="NagB/RpiA/CoA transferase-like"/>
    <property type="match status" value="1"/>
</dbReference>
<dbReference type="InterPro" id="IPR037171">
    <property type="entry name" value="NagB/RpiA_transferase-like"/>
</dbReference>
<dbReference type="AlphaFoldDB" id="A0A133XI21"/>
<evidence type="ECO:0000256" key="3">
    <source>
        <dbReference type="ARBA" id="ARBA00022723"/>
    </source>
</evidence>
<keyword evidence="5" id="KW-0249">Electron transport</keyword>
<dbReference type="GO" id="GO:0006089">
    <property type="term" value="P:lactate metabolic process"/>
    <property type="evidence" value="ECO:0007669"/>
    <property type="project" value="InterPro"/>
</dbReference>
<feature type="domain" description="4Fe-4S ferredoxin-type" evidence="8">
    <location>
        <begin position="313"/>
        <end position="341"/>
    </location>
</feature>
<gene>
    <name evidence="9" type="ORF">AT959_14700</name>
</gene>
<dbReference type="Pfam" id="PF11870">
    <property type="entry name" value="LutB_C"/>
    <property type="match status" value="1"/>
</dbReference>
<evidence type="ECO:0000256" key="4">
    <source>
        <dbReference type="ARBA" id="ARBA00022737"/>
    </source>
</evidence>
<evidence type="ECO:0000256" key="6">
    <source>
        <dbReference type="ARBA" id="ARBA00023004"/>
    </source>
</evidence>
<evidence type="ECO:0000256" key="1">
    <source>
        <dbReference type="ARBA" id="ARBA00022448"/>
    </source>
</evidence>
<keyword evidence="1" id="KW-0813">Transport</keyword>
<dbReference type="EMBL" id="LODL01000021">
    <property type="protein sequence ID" value="KXB30572.1"/>
    <property type="molecule type" value="Genomic_DNA"/>
</dbReference>
<dbReference type="InterPro" id="IPR024569">
    <property type="entry name" value="LutB_C"/>
</dbReference>
<dbReference type="Gene3D" id="3.40.50.10420">
    <property type="entry name" value="NagB/RpiA/CoA transferase-like"/>
    <property type="match status" value="1"/>
</dbReference>
<dbReference type="InterPro" id="IPR017900">
    <property type="entry name" value="4Fe4S_Fe_S_CS"/>
</dbReference>
<dbReference type="Proteomes" id="UP000070186">
    <property type="component" value="Unassembled WGS sequence"/>
</dbReference>
<dbReference type="Gene3D" id="1.10.1060.10">
    <property type="entry name" value="Alpha-helical ferredoxin"/>
    <property type="match status" value="1"/>
</dbReference>
<evidence type="ECO:0000313" key="9">
    <source>
        <dbReference type="EMBL" id="KXB30572.1"/>
    </source>
</evidence>
<dbReference type="PROSITE" id="PS51379">
    <property type="entry name" value="4FE4S_FER_2"/>
    <property type="match status" value="1"/>
</dbReference>
<dbReference type="InterPro" id="IPR017896">
    <property type="entry name" value="4Fe4S_Fe-S-bd"/>
</dbReference>
<organism evidence="9 10">
    <name type="scientific">Dechloromonas denitrificans</name>
    <dbReference type="NCBI Taxonomy" id="281362"/>
    <lineage>
        <taxon>Bacteria</taxon>
        <taxon>Pseudomonadati</taxon>
        <taxon>Pseudomonadota</taxon>
        <taxon>Betaproteobacteria</taxon>
        <taxon>Rhodocyclales</taxon>
        <taxon>Azonexaceae</taxon>
        <taxon>Dechloromonas</taxon>
    </lineage>
</organism>
<evidence type="ECO:0000259" key="8">
    <source>
        <dbReference type="PROSITE" id="PS51379"/>
    </source>
</evidence>
<accession>A0A133XI21</accession>
<sequence length="480" mass="52567">MRAAEHSQAMHFQARAGEKVRNPVLQRALQKAKPLFVGKRAKGIAALAEDGLAFEPLRAACEEIRNRVLADLDVWLAIFEERAKATGAEVLWARDGDEICDLVIDVARRHGVTKAAKSKSMLSEEAHLNEALAAAGIRPVETDLGEYIVQLAGETPSHIIAPAVHKTIDEVEALFAQEHGRPPEPRTSADIPAMTREARQVLRQHFLTAEMGITGANFLIAESGTASLVTNEGNGRMVTTLPKVHVVITGIEKIVPTLEDFATLMRLLPRSATGQTISNYVSLLTGTKQPGEHDGPEKTVFILVDNGRAALLGSAYQDMLRCIRCGACMNHCPVYFSLGGHAYGWVYPGPMGSVLTPLYTGIENALDLPHASTGCNQCGSVCPVRIPLPKLMHRLREEQVERSLRPWSESFGLKAWAWLAGKPKLYRWVARLASRYLNWLADDSGRIRVFGLAPGWTAGRDLAAPKGKTFHELYAARKRA</sequence>
<dbReference type="GO" id="GO:0046872">
    <property type="term" value="F:metal ion binding"/>
    <property type="evidence" value="ECO:0007669"/>
    <property type="project" value="UniProtKB-KW"/>
</dbReference>
<dbReference type="PANTHER" id="PTHR47153:SF2">
    <property type="entry name" value="LACTATE UTILIZATION PROTEIN B"/>
    <property type="match status" value="1"/>
</dbReference>
<dbReference type="InterPro" id="IPR004452">
    <property type="entry name" value="LutB/LldF"/>
</dbReference>
<keyword evidence="2" id="KW-0004">4Fe-4S</keyword>
<dbReference type="Pfam" id="PF13183">
    <property type="entry name" value="Fer4_8"/>
    <property type="match status" value="1"/>
</dbReference>
<dbReference type="SUPFAM" id="SSF46548">
    <property type="entry name" value="alpha-helical ferredoxin"/>
    <property type="match status" value="1"/>
</dbReference>
<dbReference type="InterPro" id="IPR009051">
    <property type="entry name" value="Helical_ferredxn"/>
</dbReference>
<proteinExistence type="predicted"/>
<dbReference type="RefSeq" id="WP_066884323.1">
    <property type="nucleotide sequence ID" value="NZ_LODL01000021.1"/>
</dbReference>
<keyword evidence="4" id="KW-0677">Repeat</keyword>
<protein>
    <submittedName>
        <fullName evidence="9">(Fe-S)-binding protein</fullName>
    </submittedName>
</protein>
<comment type="caution">
    <text evidence="9">The sequence shown here is derived from an EMBL/GenBank/DDBJ whole genome shotgun (WGS) entry which is preliminary data.</text>
</comment>
<evidence type="ECO:0000256" key="5">
    <source>
        <dbReference type="ARBA" id="ARBA00022982"/>
    </source>
</evidence>
<dbReference type="STRING" id="281362.AT959_14700"/>
<dbReference type="PROSITE" id="PS00198">
    <property type="entry name" value="4FE4S_FER_1"/>
    <property type="match status" value="1"/>
</dbReference>
<dbReference type="InterPro" id="IPR003741">
    <property type="entry name" value="LUD_dom"/>
</dbReference>
<reference evidence="9 10" key="1">
    <citation type="submission" date="2015-12" db="EMBL/GenBank/DDBJ databases">
        <title>Nitrous oxide reduction kinetics distinguish bacteria harboring typical versus atypical NosZ.</title>
        <authorList>
            <person name="Yoon S."/>
            <person name="Nissen S."/>
            <person name="Park D."/>
            <person name="Sanford R.A."/>
            <person name="Loeffler F.E."/>
        </authorList>
    </citation>
    <scope>NUCLEOTIDE SEQUENCE [LARGE SCALE GENOMIC DNA]</scope>
    <source>
        <strain evidence="9 10">ATCC BAA-841</strain>
    </source>
</reference>
<evidence type="ECO:0000256" key="7">
    <source>
        <dbReference type="ARBA" id="ARBA00023014"/>
    </source>
</evidence>
<name>A0A133XI21_9RHOO</name>